<dbReference type="PANTHER" id="PTHR34979:SF1">
    <property type="entry name" value="INNER MEMBRANE PROTEIN YGAZ"/>
    <property type="match status" value="1"/>
</dbReference>
<evidence type="ECO:0000256" key="3">
    <source>
        <dbReference type="ARBA" id="ARBA00022448"/>
    </source>
</evidence>
<dbReference type="EMBL" id="LC072720">
    <property type="protein sequence ID" value="BAV57440.1"/>
    <property type="molecule type" value="Genomic_DNA"/>
</dbReference>
<keyword evidence="4" id="KW-1003">Cell membrane</keyword>
<keyword evidence="5 9" id="KW-0812">Transmembrane</keyword>
<dbReference type="GO" id="GO:1903785">
    <property type="term" value="P:L-valine transmembrane transport"/>
    <property type="evidence" value="ECO:0007669"/>
    <property type="project" value="TreeGrafter"/>
</dbReference>
<feature type="transmembrane region" description="Helical" evidence="9">
    <location>
        <begin position="131"/>
        <end position="147"/>
    </location>
</feature>
<dbReference type="AlphaFoldDB" id="A0A1B4ZDC7"/>
<feature type="transmembrane region" description="Helical" evidence="9">
    <location>
        <begin position="98"/>
        <end position="119"/>
    </location>
</feature>
<organism evidence="10">
    <name type="scientific">Streptomyces sp. SANK 60404</name>
    <dbReference type="NCBI Taxonomy" id="1213862"/>
    <lineage>
        <taxon>Bacteria</taxon>
        <taxon>Bacillati</taxon>
        <taxon>Actinomycetota</taxon>
        <taxon>Actinomycetes</taxon>
        <taxon>Kitasatosporales</taxon>
        <taxon>Streptomycetaceae</taxon>
        <taxon>Streptomyces</taxon>
    </lineage>
</organism>
<evidence type="ECO:0000256" key="9">
    <source>
        <dbReference type="SAM" id="Phobius"/>
    </source>
</evidence>
<dbReference type="PANTHER" id="PTHR34979">
    <property type="entry name" value="INNER MEMBRANE PROTEIN YGAZ"/>
    <property type="match status" value="1"/>
</dbReference>
<keyword evidence="3" id="KW-0813">Transport</keyword>
<evidence type="ECO:0000256" key="7">
    <source>
        <dbReference type="ARBA" id="ARBA00023136"/>
    </source>
</evidence>
<dbReference type="Pfam" id="PF03591">
    <property type="entry name" value="AzlC"/>
    <property type="match status" value="1"/>
</dbReference>
<accession>A0A1B4ZDC7</accession>
<evidence type="ECO:0000256" key="8">
    <source>
        <dbReference type="SAM" id="MobiDB-lite"/>
    </source>
</evidence>
<name>A0A1B4ZDC7_9ACTN</name>
<reference evidence="10" key="1">
    <citation type="journal article" date="2016" name="Nat. Chem. Biol.">
        <title>Amino-group carrier-protein-mediated secondary metabolite biosynthesis in Streptomyces.</title>
        <authorList>
            <person name="Hasebe F."/>
            <person name="Matsuda K."/>
            <person name="Shiraishi T."/>
            <person name="Futamura Y."/>
            <person name="Nakano T."/>
            <person name="Tomita T."/>
            <person name="Ishigami K."/>
            <person name="Taka H."/>
            <person name="Mineki R."/>
            <person name="Fujimura T."/>
            <person name="Osada H."/>
            <person name="Kuzuyama T."/>
            <person name="Nishiyama M."/>
        </authorList>
    </citation>
    <scope>NUCLEOTIDE SEQUENCE</scope>
    <source>
        <strain evidence="10">SANK 60404</strain>
    </source>
</reference>
<evidence type="ECO:0000256" key="6">
    <source>
        <dbReference type="ARBA" id="ARBA00022989"/>
    </source>
</evidence>
<feature type="region of interest" description="Disordered" evidence="8">
    <location>
        <begin position="1"/>
        <end position="34"/>
    </location>
</feature>
<evidence type="ECO:0000256" key="5">
    <source>
        <dbReference type="ARBA" id="ARBA00022692"/>
    </source>
</evidence>
<proteinExistence type="inferred from homology"/>
<keyword evidence="7 9" id="KW-0472">Membrane</keyword>
<evidence type="ECO:0000256" key="4">
    <source>
        <dbReference type="ARBA" id="ARBA00022475"/>
    </source>
</evidence>
<evidence type="ECO:0000256" key="2">
    <source>
        <dbReference type="ARBA" id="ARBA00010735"/>
    </source>
</evidence>
<feature type="compositionally biased region" description="Low complexity" evidence="8">
    <location>
        <begin position="16"/>
        <end position="31"/>
    </location>
</feature>
<gene>
    <name evidence="10" type="primary">vzb4</name>
</gene>
<sequence length="277" mass="28876">MDGRVSREVPSEKGISDGAGAAGAIPPAGSGRSQRGEFWTGFRKMTPFMIAAFPMGIIAGAAGIAGGVGWAGTIGMAAAVNSGTAMLAALQLLRDGSAWPVILLTTLVLSLRMMIYAIMLRPHLKDIPQRWRALLAFGLVDAVFFVVHDRFGKPASIKDRQWYFLGASTAMFVNWIGSLVVGMALGEAVPGVASEGLEFPMTAIFIAMMAGALVNWKVWAAVMGAGSLALLAHPLPYNLGIVVATLGGAVIGAGCEMWEKKRAGKAATATNTPSQEA</sequence>
<dbReference type="GO" id="GO:0005886">
    <property type="term" value="C:plasma membrane"/>
    <property type="evidence" value="ECO:0007669"/>
    <property type="project" value="UniProtKB-SubCell"/>
</dbReference>
<feature type="compositionally biased region" description="Basic and acidic residues" evidence="8">
    <location>
        <begin position="1"/>
        <end position="15"/>
    </location>
</feature>
<feature type="transmembrane region" description="Helical" evidence="9">
    <location>
        <begin position="48"/>
        <end position="78"/>
    </location>
</feature>
<evidence type="ECO:0000256" key="1">
    <source>
        <dbReference type="ARBA" id="ARBA00004651"/>
    </source>
</evidence>
<feature type="transmembrane region" description="Helical" evidence="9">
    <location>
        <begin position="162"/>
        <end position="185"/>
    </location>
</feature>
<comment type="similarity">
    <text evidence="2">Belongs to the AzlC family.</text>
</comment>
<feature type="transmembrane region" description="Helical" evidence="9">
    <location>
        <begin position="236"/>
        <end position="255"/>
    </location>
</feature>
<protein>
    <submittedName>
        <fullName evidence="10">Branched-chain amino acid transporter</fullName>
    </submittedName>
</protein>
<keyword evidence="6 9" id="KW-1133">Transmembrane helix</keyword>
<dbReference type="InterPro" id="IPR011606">
    <property type="entry name" value="Brnchd-chn_aa_trnsp_permease"/>
</dbReference>
<feature type="transmembrane region" description="Helical" evidence="9">
    <location>
        <begin position="197"/>
        <end position="216"/>
    </location>
</feature>
<comment type="subcellular location">
    <subcellularLocation>
        <location evidence="1">Cell membrane</location>
        <topology evidence="1">Multi-pass membrane protein</topology>
    </subcellularLocation>
</comment>
<evidence type="ECO:0000313" key="10">
    <source>
        <dbReference type="EMBL" id="BAV57440.1"/>
    </source>
</evidence>